<accession>A0A0N7FVV9</accession>
<reference evidence="1" key="1">
    <citation type="submission" date="2015-09" db="EMBL/GenBank/DDBJ databases">
        <title>Infection and Dissemination of NDM-5 Producing Escherichia coli in China.</title>
        <authorList>
            <person name="Chen D."/>
            <person name="Gong L."/>
            <person name="Walsh T."/>
            <person name="Lan R."/>
            <person name="Wang T."/>
            <person name="Zhang J."/>
            <person name="Mai W."/>
            <person name="Ni N."/>
            <person name="Lu J."/>
            <person name="Xu J."/>
            <person name="Li J."/>
        </authorList>
    </citation>
    <scope>NUCLEOTIDE SEQUENCE</scope>
    <source>
        <strain evidence="1">1929</strain>
        <plasmid evidence="1">pEc1929</plasmid>
    </source>
</reference>
<sequence>MRGRYSDEQGRIFWPPLLYPLIRDQVKNELYDVLSAFYPLR</sequence>
<dbReference type="AlphaFoldDB" id="A0A0N7FVV9"/>
<gene>
    <name evidence="1" type="ORF">pEC1929_0062</name>
</gene>
<organism evidence="1">
    <name type="scientific">Escherichia coli</name>
    <dbReference type="NCBI Taxonomy" id="562"/>
    <lineage>
        <taxon>Bacteria</taxon>
        <taxon>Pseudomonadati</taxon>
        <taxon>Pseudomonadota</taxon>
        <taxon>Gammaproteobacteria</taxon>
        <taxon>Enterobacterales</taxon>
        <taxon>Enterobacteriaceae</taxon>
        <taxon>Escherichia</taxon>
    </lineage>
</organism>
<evidence type="ECO:0000313" key="1">
    <source>
        <dbReference type="EMBL" id="ALG88247.1"/>
    </source>
</evidence>
<keyword evidence="1" id="KW-0614">Plasmid</keyword>
<protein>
    <submittedName>
        <fullName evidence="1">Uncharacterized protein</fullName>
    </submittedName>
</protein>
<proteinExistence type="predicted"/>
<dbReference type="EMBL" id="KT824791">
    <property type="protein sequence ID" value="ALG88247.1"/>
    <property type="molecule type" value="Genomic_DNA"/>
</dbReference>
<geneLocation type="plasmid" evidence="1">
    <name>pEc1929</name>
</geneLocation>
<name>A0A0N7FVV9_ECOLX</name>